<keyword evidence="1" id="KW-0812">Transmembrane</keyword>
<sequence>MRKIIETVGFLIAVQGAVGFIGYFFGPSPFWFLAKHMDFYAGNEVFTNIALLVLGVAVMASGGAVDRARG</sequence>
<dbReference type="AlphaFoldDB" id="A0A2P8DU75"/>
<dbReference type="Proteomes" id="UP000240542">
    <property type="component" value="Unassembled WGS sequence"/>
</dbReference>
<comment type="caution">
    <text evidence="2">The sequence shown here is derived from an EMBL/GenBank/DDBJ whole genome shotgun (WGS) entry which is preliminary data.</text>
</comment>
<dbReference type="RefSeq" id="WP_146165497.1">
    <property type="nucleotide sequence ID" value="NZ_PYGA01000001.1"/>
</dbReference>
<gene>
    <name evidence="2" type="ORF">CLV63_101245</name>
</gene>
<evidence type="ECO:0000313" key="3">
    <source>
        <dbReference type="Proteomes" id="UP000240542"/>
    </source>
</evidence>
<reference evidence="2 3" key="1">
    <citation type="submission" date="2018-03" db="EMBL/GenBank/DDBJ databases">
        <title>Genomic Encyclopedia of Archaeal and Bacterial Type Strains, Phase II (KMG-II): from individual species to whole genera.</title>
        <authorList>
            <person name="Goeker M."/>
        </authorList>
    </citation>
    <scope>NUCLEOTIDE SEQUENCE [LARGE SCALE GENOMIC DNA]</scope>
    <source>
        <strain evidence="2 3">DSM 45312</strain>
    </source>
</reference>
<feature type="transmembrane region" description="Helical" evidence="1">
    <location>
        <begin position="45"/>
        <end position="65"/>
    </location>
</feature>
<organism evidence="2 3">
    <name type="scientific">Murinocardiopsis flavida</name>
    <dbReference type="NCBI Taxonomy" id="645275"/>
    <lineage>
        <taxon>Bacteria</taxon>
        <taxon>Bacillati</taxon>
        <taxon>Actinomycetota</taxon>
        <taxon>Actinomycetes</taxon>
        <taxon>Streptosporangiales</taxon>
        <taxon>Nocardiopsidaceae</taxon>
        <taxon>Murinocardiopsis</taxon>
    </lineage>
</organism>
<protein>
    <submittedName>
        <fullName evidence="2">Uncharacterized protein</fullName>
    </submittedName>
</protein>
<evidence type="ECO:0000313" key="2">
    <source>
        <dbReference type="EMBL" id="PSL00769.1"/>
    </source>
</evidence>
<feature type="transmembrane region" description="Helical" evidence="1">
    <location>
        <begin position="7"/>
        <end position="25"/>
    </location>
</feature>
<keyword evidence="3" id="KW-1185">Reference proteome</keyword>
<name>A0A2P8DU75_9ACTN</name>
<dbReference type="EMBL" id="PYGA01000001">
    <property type="protein sequence ID" value="PSL00769.1"/>
    <property type="molecule type" value="Genomic_DNA"/>
</dbReference>
<keyword evidence="1" id="KW-0472">Membrane</keyword>
<dbReference type="OrthoDB" id="4319383at2"/>
<evidence type="ECO:0000256" key="1">
    <source>
        <dbReference type="SAM" id="Phobius"/>
    </source>
</evidence>
<accession>A0A2P8DU75</accession>
<keyword evidence="1" id="KW-1133">Transmembrane helix</keyword>
<proteinExistence type="predicted"/>